<gene>
    <name evidence="2" type="primary">g7639</name>
    <name evidence="2" type="ORF">VP750_LOCUS6539</name>
</gene>
<proteinExistence type="predicted"/>
<accession>A0ABP1G2G3</accession>
<dbReference type="EMBL" id="CAXHTA020000011">
    <property type="protein sequence ID" value="CAL5224880.1"/>
    <property type="molecule type" value="Genomic_DNA"/>
</dbReference>
<reference evidence="2 3" key="1">
    <citation type="submission" date="2024-06" db="EMBL/GenBank/DDBJ databases">
        <authorList>
            <person name="Kraege A."/>
            <person name="Thomma B."/>
        </authorList>
    </citation>
    <scope>NUCLEOTIDE SEQUENCE [LARGE SCALE GENOMIC DNA]</scope>
</reference>
<protein>
    <submittedName>
        <fullName evidence="2">G7639 protein</fullName>
    </submittedName>
</protein>
<feature type="compositionally biased region" description="Basic and acidic residues" evidence="1">
    <location>
        <begin position="430"/>
        <end position="451"/>
    </location>
</feature>
<sequence>MKTVTPKWKEVNVERLGGPPSRAPLECFTKNLSGSQSIIPVSVNRKHQGDLAESSWAWTLQMPEKTVHHRDTRMPDLAAIRGQVEAEPSVDRRLRGFTLTWQMRNPLAAEEPACCSSTAEVSTEADGGYDAELLANEDICAGFCGAPMDATGARHLLFHVTINGTRSFTTFSSTEMGMEALLREAYTPGAWPLQEMRGAVVPLLNFGRSEKMVAVPEWLGARDNKRGHTVEDLIHRAVDSIGFVQCLLPLHDRTDAQHRLFVDVIIKAAMLITASLLKLGREELAIMTGATISGKIAQGCMDYLVTFQGLQVGVVFKMAKDWTIAASQDQGQLLAQMSALRDDAGAAAEHACEESSTWSPTRKDPQDIFGILTTGNEWGFYRFQHGSPEVHFEYRGLSVHLGQKRDRYADEVEPLLSAVAGVLAHLVRDRQESRAAEKSRQEGSAVKRDRTGAGAYPSSVPALAVCAS</sequence>
<feature type="region of interest" description="Disordered" evidence="1">
    <location>
        <begin position="430"/>
        <end position="457"/>
    </location>
</feature>
<dbReference type="Proteomes" id="UP001497392">
    <property type="component" value="Unassembled WGS sequence"/>
</dbReference>
<name>A0ABP1G2G3_9CHLO</name>
<evidence type="ECO:0000313" key="3">
    <source>
        <dbReference type="Proteomes" id="UP001497392"/>
    </source>
</evidence>
<evidence type="ECO:0000313" key="2">
    <source>
        <dbReference type="EMBL" id="CAL5224880.1"/>
    </source>
</evidence>
<organism evidence="2 3">
    <name type="scientific">Coccomyxa viridis</name>
    <dbReference type="NCBI Taxonomy" id="1274662"/>
    <lineage>
        <taxon>Eukaryota</taxon>
        <taxon>Viridiplantae</taxon>
        <taxon>Chlorophyta</taxon>
        <taxon>core chlorophytes</taxon>
        <taxon>Trebouxiophyceae</taxon>
        <taxon>Trebouxiophyceae incertae sedis</taxon>
        <taxon>Coccomyxaceae</taxon>
        <taxon>Coccomyxa</taxon>
    </lineage>
</organism>
<comment type="caution">
    <text evidence="2">The sequence shown here is derived from an EMBL/GenBank/DDBJ whole genome shotgun (WGS) entry which is preliminary data.</text>
</comment>
<evidence type="ECO:0000256" key="1">
    <source>
        <dbReference type="SAM" id="MobiDB-lite"/>
    </source>
</evidence>
<keyword evidence="3" id="KW-1185">Reference proteome</keyword>